<keyword evidence="5" id="KW-1185">Reference proteome</keyword>
<dbReference type="Proteomes" id="UP000594834">
    <property type="component" value="Chromosome"/>
</dbReference>
<feature type="transmembrane region" description="Helical" evidence="1">
    <location>
        <begin position="20"/>
        <end position="38"/>
    </location>
</feature>
<keyword evidence="1" id="KW-0472">Membrane</keyword>
<keyword evidence="1" id="KW-0812">Transmembrane</keyword>
<dbReference type="EMBL" id="LXTW01000037">
    <property type="protein sequence ID" value="OBX82490.1"/>
    <property type="molecule type" value="Genomic_DNA"/>
</dbReference>
<evidence type="ECO:0000313" key="5">
    <source>
        <dbReference type="Proteomes" id="UP000594834"/>
    </source>
</evidence>
<evidence type="ECO:0000256" key="1">
    <source>
        <dbReference type="SAM" id="Phobius"/>
    </source>
</evidence>
<evidence type="ECO:0000313" key="3">
    <source>
        <dbReference type="EMBL" id="QPT44924.1"/>
    </source>
</evidence>
<protein>
    <submittedName>
        <fullName evidence="2">Uncharacterized protein</fullName>
    </submittedName>
</protein>
<proteinExistence type="predicted"/>
<feature type="transmembrane region" description="Helical" evidence="1">
    <location>
        <begin position="44"/>
        <end position="63"/>
    </location>
</feature>
<accession>A0A1B8QH55</accession>
<dbReference type="Proteomes" id="UP000092575">
    <property type="component" value="Unassembled WGS sequence"/>
</dbReference>
<organism evidence="2 4">
    <name type="scientific">Moraxella nonliquefaciens</name>
    <dbReference type="NCBI Taxonomy" id="478"/>
    <lineage>
        <taxon>Bacteria</taxon>
        <taxon>Pseudomonadati</taxon>
        <taxon>Pseudomonadota</taxon>
        <taxon>Gammaproteobacteria</taxon>
        <taxon>Moraxellales</taxon>
        <taxon>Moraxellaceae</taxon>
        <taxon>Moraxella</taxon>
    </lineage>
</organism>
<name>A0A1B8QH55_MORNO</name>
<reference evidence="3 5" key="2">
    <citation type="submission" date="2020-12" db="EMBL/GenBank/DDBJ databases">
        <title>FDA dAtabase for Regulatory Grade micrObial Sequences (FDA-ARGOS): Supporting development and validation of Infectious Disease Dx tests.</title>
        <authorList>
            <person name="Sproer C."/>
            <person name="Gronow S."/>
            <person name="Severitt S."/>
            <person name="Schroder I."/>
            <person name="Tallon L."/>
            <person name="Sadzewicz L."/>
            <person name="Zhao X."/>
            <person name="Boylan J."/>
            <person name="Ott S."/>
            <person name="Bowen H."/>
            <person name="Vavikolanu K."/>
            <person name="Mehta A."/>
            <person name="Aluvathingal J."/>
            <person name="Nadendla S."/>
            <person name="Lowell S."/>
            <person name="Myers T."/>
            <person name="Yan Y."/>
            <person name="Sichtig H."/>
        </authorList>
    </citation>
    <scope>NUCLEOTIDE SEQUENCE [LARGE SCALE GENOMIC DNA]</scope>
    <source>
        <strain evidence="3 5">FDAARGOS_869</strain>
    </source>
</reference>
<sequence length="93" mass="11186">MNAKNTFYDYQKLLRIRNKYLAVNVFALIAFEFLHSIFGTKLFFYMSLMVFCGFFYISTIVFISRYNTCLYYKGAFLVWGKTGCYKPFDYFLQ</sequence>
<reference evidence="2 4" key="1">
    <citation type="submission" date="2016-05" db="EMBL/GenBank/DDBJ databases">
        <title>Draft genome sequence of Moraxella nonliquefaciens CCUG 348T.</title>
        <authorList>
            <person name="Salva-Serra F."/>
            <person name="Engstrom-Jakobsson H."/>
            <person name="Thorell K."/>
            <person name="Gonzales-Siles L."/>
            <person name="Karlsson R."/>
            <person name="Boulund F."/>
            <person name="Engstrand L."/>
            <person name="Kristiansson E."/>
            <person name="Moore E."/>
        </authorList>
    </citation>
    <scope>NUCLEOTIDE SEQUENCE [LARGE SCALE GENOMIC DNA]</scope>
    <source>
        <strain evidence="2 4">CCUG 348</strain>
    </source>
</reference>
<dbReference type="AlphaFoldDB" id="A0A1B8QH55"/>
<keyword evidence="1" id="KW-1133">Transmembrane helix</keyword>
<dbReference type="RefSeq" id="WP_067010489.1">
    <property type="nucleotide sequence ID" value="NZ_CP065728.1"/>
</dbReference>
<dbReference type="EMBL" id="CP065728">
    <property type="protein sequence ID" value="QPT44924.1"/>
    <property type="molecule type" value="Genomic_DNA"/>
</dbReference>
<evidence type="ECO:0000313" key="4">
    <source>
        <dbReference type="Proteomes" id="UP000092575"/>
    </source>
</evidence>
<evidence type="ECO:0000313" key="2">
    <source>
        <dbReference type="EMBL" id="OBX82490.1"/>
    </source>
</evidence>
<gene>
    <name evidence="2" type="ORF">A7456_07055</name>
    <name evidence="3" type="ORF">I6G26_02515</name>
</gene>